<dbReference type="EMBL" id="DXES01000118">
    <property type="protein sequence ID" value="HIX65625.1"/>
    <property type="molecule type" value="Genomic_DNA"/>
</dbReference>
<proteinExistence type="predicted"/>
<dbReference type="PIRSF" id="PIRSF011576">
    <property type="entry name" value="YabP"/>
    <property type="match status" value="1"/>
</dbReference>
<dbReference type="AlphaFoldDB" id="A0A9D1WRT5"/>
<dbReference type="GO" id="GO:0030435">
    <property type="term" value="P:sporulation resulting in formation of a cellular spore"/>
    <property type="evidence" value="ECO:0007669"/>
    <property type="project" value="InterPro"/>
</dbReference>
<comment type="caution">
    <text evidence="1">The sequence shown here is derived from an EMBL/GenBank/DDBJ whole genome shotgun (WGS) entry which is preliminary data.</text>
</comment>
<evidence type="ECO:0000313" key="2">
    <source>
        <dbReference type="Proteomes" id="UP000886800"/>
    </source>
</evidence>
<protein>
    <submittedName>
        <fullName evidence="1">Sporulation protein YabP</fullName>
    </submittedName>
</protein>
<name>A0A9D1WRT5_9FIRM</name>
<dbReference type="Proteomes" id="UP000886800">
    <property type="component" value="Unassembled WGS sequence"/>
</dbReference>
<sequence length="93" mass="10441">MAELQGQSRPHNVILEGRRRMTLSGITDVDSFDEQLVVLYCDTGQIAIRGEQLHISRIDVETGEVNLEGGRIDGVTYTDQRPNRGGLLSRLFR</sequence>
<gene>
    <name evidence="1" type="ORF">H9736_05185</name>
</gene>
<accession>A0A9D1WRT5</accession>
<dbReference type="Gene3D" id="2.60.40.2000">
    <property type="match status" value="1"/>
</dbReference>
<dbReference type="InterPro" id="IPR022476">
    <property type="entry name" value="Spore_YabP/YqfC"/>
</dbReference>
<reference evidence="1" key="1">
    <citation type="journal article" date="2021" name="PeerJ">
        <title>Extensive microbial diversity within the chicken gut microbiome revealed by metagenomics and culture.</title>
        <authorList>
            <person name="Gilroy R."/>
            <person name="Ravi A."/>
            <person name="Getino M."/>
            <person name="Pursley I."/>
            <person name="Horton D.L."/>
            <person name="Alikhan N.F."/>
            <person name="Baker D."/>
            <person name="Gharbi K."/>
            <person name="Hall N."/>
            <person name="Watson M."/>
            <person name="Adriaenssens E.M."/>
            <person name="Foster-Nyarko E."/>
            <person name="Jarju S."/>
            <person name="Secka A."/>
            <person name="Antonio M."/>
            <person name="Oren A."/>
            <person name="Chaudhuri R.R."/>
            <person name="La Ragione R."/>
            <person name="Hildebrand F."/>
            <person name="Pallen M.J."/>
        </authorList>
    </citation>
    <scope>NUCLEOTIDE SEQUENCE</scope>
    <source>
        <strain evidence="1">CHK188-5543</strain>
    </source>
</reference>
<dbReference type="Pfam" id="PF07873">
    <property type="entry name" value="YabP"/>
    <property type="match status" value="1"/>
</dbReference>
<organism evidence="1 2">
    <name type="scientific">Candidatus Anaerotruncus excrementipullorum</name>
    <dbReference type="NCBI Taxonomy" id="2838465"/>
    <lineage>
        <taxon>Bacteria</taxon>
        <taxon>Bacillati</taxon>
        <taxon>Bacillota</taxon>
        <taxon>Clostridia</taxon>
        <taxon>Eubacteriales</taxon>
        <taxon>Oscillospiraceae</taxon>
        <taxon>Anaerotruncus</taxon>
    </lineage>
</organism>
<evidence type="ECO:0000313" key="1">
    <source>
        <dbReference type="EMBL" id="HIX65625.1"/>
    </source>
</evidence>
<dbReference type="InterPro" id="IPR038705">
    <property type="entry name" value="YabP_sf"/>
</dbReference>
<reference evidence="1" key="2">
    <citation type="submission" date="2021-04" db="EMBL/GenBank/DDBJ databases">
        <authorList>
            <person name="Gilroy R."/>
        </authorList>
    </citation>
    <scope>NUCLEOTIDE SEQUENCE</scope>
    <source>
        <strain evidence="1">CHK188-5543</strain>
    </source>
</reference>
<dbReference type="InterPro" id="IPR012504">
    <property type="entry name" value="Spore_YabP"/>
</dbReference>